<accession>A0A2H0QSE8</accession>
<sequence>MKINRAIGLGLMIIILKFLMQESFIAGQDALEALFGAAETSFSHIENTASVTNMNARALIPR</sequence>
<comment type="caution">
    <text evidence="1">The sequence shown here is derived from an EMBL/GenBank/DDBJ whole genome shotgun (WGS) entry which is preliminary data.</text>
</comment>
<name>A0A2H0QSE8_9BACT</name>
<dbReference type="Proteomes" id="UP000231333">
    <property type="component" value="Unassembled WGS sequence"/>
</dbReference>
<dbReference type="AlphaFoldDB" id="A0A2H0QSE8"/>
<dbReference type="EMBL" id="PCXL01000026">
    <property type="protein sequence ID" value="PIR37238.1"/>
    <property type="molecule type" value="Genomic_DNA"/>
</dbReference>
<organism evidence="1 2">
    <name type="scientific">Candidatus Zambryskibacteria bacterium CG10_big_fil_rev_8_21_14_0_10_42_12</name>
    <dbReference type="NCBI Taxonomy" id="1975115"/>
    <lineage>
        <taxon>Bacteria</taxon>
        <taxon>Candidatus Zambryskiibacteriota</taxon>
    </lineage>
</organism>
<evidence type="ECO:0000313" key="2">
    <source>
        <dbReference type="Proteomes" id="UP000231333"/>
    </source>
</evidence>
<gene>
    <name evidence="1" type="ORF">COV34_03385</name>
</gene>
<proteinExistence type="predicted"/>
<reference evidence="1 2" key="1">
    <citation type="submission" date="2017-09" db="EMBL/GenBank/DDBJ databases">
        <title>Depth-based differentiation of microbial function through sediment-hosted aquifers and enrichment of novel symbionts in the deep terrestrial subsurface.</title>
        <authorList>
            <person name="Probst A.J."/>
            <person name="Ladd B."/>
            <person name="Jarett J.K."/>
            <person name="Geller-Mcgrath D.E."/>
            <person name="Sieber C.M."/>
            <person name="Emerson J.B."/>
            <person name="Anantharaman K."/>
            <person name="Thomas B.C."/>
            <person name="Malmstrom R."/>
            <person name="Stieglmeier M."/>
            <person name="Klingl A."/>
            <person name="Woyke T."/>
            <person name="Ryan C.M."/>
            <person name="Banfield J.F."/>
        </authorList>
    </citation>
    <scope>NUCLEOTIDE SEQUENCE [LARGE SCALE GENOMIC DNA]</scope>
    <source>
        <strain evidence="1">CG10_big_fil_rev_8_21_14_0_10_42_12</strain>
    </source>
</reference>
<evidence type="ECO:0000313" key="1">
    <source>
        <dbReference type="EMBL" id="PIR37238.1"/>
    </source>
</evidence>
<protein>
    <submittedName>
        <fullName evidence="1">Uncharacterized protein</fullName>
    </submittedName>
</protein>